<dbReference type="GeneID" id="8621375"/>
<dbReference type="HOGENOM" id="CLU_564325_0_0_1"/>
<dbReference type="SUPFAM" id="SSF53335">
    <property type="entry name" value="S-adenosyl-L-methionine-dependent methyltransferases"/>
    <property type="match status" value="1"/>
</dbReference>
<dbReference type="EMBL" id="AAFI02000023">
    <property type="protein sequence ID" value="EAL68248.1"/>
    <property type="molecule type" value="Genomic_DNA"/>
</dbReference>
<dbReference type="FunCoup" id="Q54YN4">
    <property type="interactions" value="435"/>
</dbReference>
<dbReference type="SMR" id="Q54YN4"/>
<gene>
    <name evidence="2" type="ORF">DDB_G0278151</name>
</gene>
<organism evidence="2 3">
    <name type="scientific">Dictyostelium discoideum</name>
    <name type="common">Social amoeba</name>
    <dbReference type="NCBI Taxonomy" id="44689"/>
    <lineage>
        <taxon>Eukaryota</taxon>
        <taxon>Amoebozoa</taxon>
        <taxon>Evosea</taxon>
        <taxon>Eumycetozoa</taxon>
        <taxon>Dictyostelia</taxon>
        <taxon>Dictyosteliales</taxon>
        <taxon>Dictyosteliaceae</taxon>
        <taxon>Dictyostelium</taxon>
    </lineage>
</organism>
<dbReference type="VEuPathDB" id="AmoebaDB:DDB_G0278151"/>
<dbReference type="PaxDb" id="44689-DDB0204464"/>
<feature type="compositionally biased region" description="Low complexity" evidence="1">
    <location>
        <begin position="18"/>
        <end position="38"/>
    </location>
</feature>
<proteinExistence type="predicted"/>
<dbReference type="KEGG" id="ddi:DDB_G0278151"/>
<evidence type="ECO:0008006" key="4">
    <source>
        <dbReference type="Google" id="ProtNLM"/>
    </source>
</evidence>
<dbReference type="Proteomes" id="UP000002195">
    <property type="component" value="Unassembled WGS sequence"/>
</dbReference>
<sequence>MLINPYIPSKKNKKKRSPNNTTTTNSLLTSTPTSSKLTIQPEENERDLQIKKTYENFYTEFPTLKEIYRNNNNNTKNNNNNNCNNITTTTTTNTNTNTNTTTTTTTTTTNIINNNNNNFINNDKYFKKNLEGIKSKINKNFKEICEKKFCNCDSKFIACYCETAKLRARQSPESQREMEKLAEFKESFKDPATNWKKRDILYYCFIQRDNEVPLIWEFIENICLYYRLSYGAMLDIGCGLGRMFSEYDRSKFEIIEAFEPDEDYYNFAYDYSKNTCDRVDVYRVGFLDMNITERYDMIISIHGPLQYLNKLDDRIMAMKKLYDACKPGGIVLIDISNFMCGLSNIMNSKQQKMLINGSQVVRTSTVHTDTFNGLWCVDDIFYSIGNESSFYGGGTNTNGGGGNANQTKIQLEDDSVHYSNGHLMVEELTFAIISKSELQLLFISSGFINIKSSSYWNFDSFLEDGGKTNQQGARIIMVGQKPLS</sequence>
<dbReference type="Pfam" id="PF13489">
    <property type="entry name" value="Methyltransf_23"/>
    <property type="match status" value="1"/>
</dbReference>
<dbReference type="CDD" id="cd02440">
    <property type="entry name" value="AdoMet_MTases"/>
    <property type="match status" value="1"/>
</dbReference>
<dbReference type="RefSeq" id="XP_642168.1">
    <property type="nucleotide sequence ID" value="XM_637076.1"/>
</dbReference>
<comment type="caution">
    <text evidence="2">The sequence shown here is derived from an EMBL/GenBank/DDBJ whole genome shotgun (WGS) entry which is preliminary data.</text>
</comment>
<evidence type="ECO:0000313" key="2">
    <source>
        <dbReference type="EMBL" id="EAL68248.1"/>
    </source>
</evidence>
<dbReference type="eggNOG" id="ENOG502RFR1">
    <property type="taxonomic scope" value="Eukaryota"/>
</dbReference>
<accession>Q54YN4</accession>
<keyword evidence="3" id="KW-1185">Reference proteome</keyword>
<protein>
    <recommendedName>
        <fullName evidence="4">Methyltransferase domain-containing protein</fullName>
    </recommendedName>
</protein>
<feature type="region of interest" description="Disordered" evidence="1">
    <location>
        <begin position="1"/>
        <end position="44"/>
    </location>
</feature>
<reference evidence="2 3" key="1">
    <citation type="journal article" date="2005" name="Nature">
        <title>The genome of the social amoeba Dictyostelium discoideum.</title>
        <authorList>
            <consortium name="The Dictyostelium discoideum Sequencing Consortium"/>
            <person name="Eichinger L."/>
            <person name="Pachebat J.A."/>
            <person name="Glockner G."/>
            <person name="Rajandream M.A."/>
            <person name="Sucgang R."/>
            <person name="Berriman M."/>
            <person name="Song J."/>
            <person name="Olsen R."/>
            <person name="Szafranski K."/>
            <person name="Xu Q."/>
            <person name="Tunggal B."/>
            <person name="Kummerfeld S."/>
            <person name="Madera M."/>
            <person name="Konfortov B.A."/>
            <person name="Rivero F."/>
            <person name="Bankier A.T."/>
            <person name="Lehmann R."/>
            <person name="Hamlin N."/>
            <person name="Davies R."/>
            <person name="Gaudet P."/>
            <person name="Fey P."/>
            <person name="Pilcher K."/>
            <person name="Chen G."/>
            <person name="Saunders D."/>
            <person name="Sodergren E."/>
            <person name="Davis P."/>
            <person name="Kerhornou A."/>
            <person name="Nie X."/>
            <person name="Hall N."/>
            <person name="Anjard C."/>
            <person name="Hemphill L."/>
            <person name="Bason N."/>
            <person name="Farbrother P."/>
            <person name="Desany B."/>
            <person name="Just E."/>
            <person name="Morio T."/>
            <person name="Rost R."/>
            <person name="Churcher C."/>
            <person name="Cooper J."/>
            <person name="Haydock S."/>
            <person name="van Driessche N."/>
            <person name="Cronin A."/>
            <person name="Goodhead I."/>
            <person name="Muzny D."/>
            <person name="Mourier T."/>
            <person name="Pain A."/>
            <person name="Lu M."/>
            <person name="Harper D."/>
            <person name="Lindsay R."/>
            <person name="Hauser H."/>
            <person name="James K."/>
            <person name="Quiles M."/>
            <person name="Madan Babu M."/>
            <person name="Saito T."/>
            <person name="Buchrieser C."/>
            <person name="Wardroper A."/>
            <person name="Felder M."/>
            <person name="Thangavelu M."/>
            <person name="Johnson D."/>
            <person name="Knights A."/>
            <person name="Loulseged H."/>
            <person name="Mungall K."/>
            <person name="Oliver K."/>
            <person name="Price C."/>
            <person name="Quail M.A."/>
            <person name="Urushihara H."/>
            <person name="Hernandez J."/>
            <person name="Rabbinowitsch E."/>
            <person name="Steffen D."/>
            <person name="Sanders M."/>
            <person name="Ma J."/>
            <person name="Kohara Y."/>
            <person name="Sharp S."/>
            <person name="Simmonds M."/>
            <person name="Spiegler S."/>
            <person name="Tivey A."/>
            <person name="Sugano S."/>
            <person name="White B."/>
            <person name="Walker D."/>
            <person name="Woodward J."/>
            <person name="Winckler T."/>
            <person name="Tanaka Y."/>
            <person name="Shaulsky G."/>
            <person name="Schleicher M."/>
            <person name="Weinstock G."/>
            <person name="Rosenthal A."/>
            <person name="Cox E.C."/>
            <person name="Chisholm R.L."/>
            <person name="Gibbs R."/>
            <person name="Loomis W.F."/>
            <person name="Platzer M."/>
            <person name="Kay R.R."/>
            <person name="Williams J."/>
            <person name="Dear P.H."/>
            <person name="Noegel A.A."/>
            <person name="Barrell B."/>
            <person name="Kuspa A."/>
        </authorList>
    </citation>
    <scope>NUCLEOTIDE SEQUENCE [LARGE SCALE GENOMIC DNA]</scope>
    <source>
        <strain evidence="2 3">AX4</strain>
    </source>
</reference>
<dbReference type="InterPro" id="IPR029063">
    <property type="entry name" value="SAM-dependent_MTases_sf"/>
</dbReference>
<name>Q54YN4_DICDI</name>
<evidence type="ECO:0000256" key="1">
    <source>
        <dbReference type="SAM" id="MobiDB-lite"/>
    </source>
</evidence>
<dbReference type="dictyBase" id="DDB_G0278151"/>
<evidence type="ECO:0000313" key="3">
    <source>
        <dbReference type="Proteomes" id="UP000002195"/>
    </source>
</evidence>
<dbReference type="OMA" id="DISNFMC"/>
<dbReference type="Gene3D" id="3.40.50.150">
    <property type="entry name" value="Vaccinia Virus protein VP39"/>
    <property type="match status" value="1"/>
</dbReference>
<dbReference type="InParanoid" id="Q54YN4"/>
<dbReference type="AlphaFoldDB" id="Q54YN4"/>